<proteinExistence type="predicted"/>
<evidence type="ECO:0008006" key="3">
    <source>
        <dbReference type="Google" id="ProtNLM"/>
    </source>
</evidence>
<sequence>MNRLLFVLAALLFVSCQTKTELFDEVYEMAGFDNVYKPTLIKSGKESGFIEPMMEYSLFTIDSLAFRNMESSIVTNDKFKEGTFYFNIEFNDYLYQNNLDILNMSKSSITENAYDKTYYFYLLSDRKTFAICKINN</sequence>
<comment type="caution">
    <text evidence="1">The sequence shown here is derived from an EMBL/GenBank/DDBJ whole genome shotgun (WGS) entry which is preliminary data.</text>
</comment>
<evidence type="ECO:0000313" key="1">
    <source>
        <dbReference type="EMBL" id="MFC6998805.1"/>
    </source>
</evidence>
<dbReference type="PROSITE" id="PS51257">
    <property type="entry name" value="PROKAR_LIPOPROTEIN"/>
    <property type="match status" value="1"/>
</dbReference>
<accession>A0ABW2DP47</accession>
<keyword evidence="2" id="KW-1185">Reference proteome</keyword>
<dbReference type="EMBL" id="JBHSYQ010000008">
    <property type="protein sequence ID" value="MFC6998805.1"/>
    <property type="molecule type" value="Genomic_DNA"/>
</dbReference>
<gene>
    <name evidence="1" type="ORF">ACFQHR_14305</name>
</gene>
<reference evidence="2" key="1">
    <citation type="journal article" date="2019" name="Int. J. Syst. Evol. Microbiol.">
        <title>The Global Catalogue of Microorganisms (GCM) 10K type strain sequencing project: providing services to taxonomists for standard genome sequencing and annotation.</title>
        <authorList>
            <consortium name="The Broad Institute Genomics Platform"/>
            <consortium name="The Broad Institute Genome Sequencing Center for Infectious Disease"/>
            <person name="Wu L."/>
            <person name="Ma J."/>
        </authorList>
    </citation>
    <scope>NUCLEOTIDE SEQUENCE [LARGE SCALE GENOMIC DNA]</scope>
    <source>
        <strain evidence="2">CGMCC 4.7393</strain>
    </source>
</reference>
<dbReference type="RefSeq" id="WP_066625666.1">
    <property type="nucleotide sequence ID" value="NZ_JBHSYQ010000008.1"/>
</dbReference>
<organism evidence="1 2">
    <name type="scientific">Rufibacter roseus</name>
    <dbReference type="NCBI Taxonomy" id="1567108"/>
    <lineage>
        <taxon>Bacteria</taxon>
        <taxon>Pseudomonadati</taxon>
        <taxon>Bacteroidota</taxon>
        <taxon>Cytophagia</taxon>
        <taxon>Cytophagales</taxon>
        <taxon>Hymenobacteraceae</taxon>
        <taxon>Rufibacter</taxon>
    </lineage>
</organism>
<dbReference type="Proteomes" id="UP001596405">
    <property type="component" value="Unassembled WGS sequence"/>
</dbReference>
<name>A0ABW2DP47_9BACT</name>
<evidence type="ECO:0000313" key="2">
    <source>
        <dbReference type="Proteomes" id="UP001596405"/>
    </source>
</evidence>
<protein>
    <recommendedName>
        <fullName evidence="3">Lipoprotein</fullName>
    </recommendedName>
</protein>